<evidence type="ECO:0000313" key="2">
    <source>
        <dbReference type="EMBL" id="CAB3402022.1"/>
    </source>
</evidence>
<organism evidence="2 3">
    <name type="scientific">Caenorhabditis bovis</name>
    <dbReference type="NCBI Taxonomy" id="2654633"/>
    <lineage>
        <taxon>Eukaryota</taxon>
        <taxon>Metazoa</taxon>
        <taxon>Ecdysozoa</taxon>
        <taxon>Nematoda</taxon>
        <taxon>Chromadorea</taxon>
        <taxon>Rhabditida</taxon>
        <taxon>Rhabditina</taxon>
        <taxon>Rhabditomorpha</taxon>
        <taxon>Rhabditoidea</taxon>
        <taxon>Rhabditidae</taxon>
        <taxon>Peloderinae</taxon>
        <taxon>Caenorhabditis</taxon>
    </lineage>
</organism>
<accession>A0A8S1EJ69</accession>
<dbReference type="InterPro" id="IPR039353">
    <property type="entry name" value="TF_Adf1"/>
</dbReference>
<feature type="compositionally biased region" description="Acidic residues" evidence="1">
    <location>
        <begin position="655"/>
        <end position="666"/>
    </location>
</feature>
<dbReference type="EMBL" id="CADEPM010000003">
    <property type="protein sequence ID" value="CAB3402022.1"/>
    <property type="molecule type" value="Genomic_DNA"/>
</dbReference>
<feature type="compositionally biased region" description="Polar residues" evidence="1">
    <location>
        <begin position="328"/>
        <end position="339"/>
    </location>
</feature>
<dbReference type="OrthoDB" id="6515516at2759"/>
<feature type="region of interest" description="Disordered" evidence="1">
    <location>
        <begin position="646"/>
        <end position="666"/>
    </location>
</feature>
<protein>
    <recommendedName>
        <fullName evidence="4">MADF domain-containing protein</fullName>
    </recommendedName>
</protein>
<keyword evidence="3" id="KW-1185">Reference proteome</keyword>
<feature type="compositionally biased region" description="Low complexity" evidence="1">
    <location>
        <begin position="461"/>
        <end position="473"/>
    </location>
</feature>
<reference evidence="2 3" key="1">
    <citation type="submission" date="2020-04" db="EMBL/GenBank/DDBJ databases">
        <authorList>
            <person name="Laetsch R D."/>
            <person name="Stevens L."/>
            <person name="Kumar S."/>
            <person name="Blaxter L. M."/>
        </authorList>
    </citation>
    <scope>NUCLEOTIDE SEQUENCE [LARGE SCALE GENOMIC DNA]</scope>
</reference>
<feature type="region of interest" description="Disordered" evidence="1">
    <location>
        <begin position="431"/>
        <end position="480"/>
    </location>
</feature>
<evidence type="ECO:0008006" key="4">
    <source>
        <dbReference type="Google" id="ProtNLM"/>
    </source>
</evidence>
<comment type="caution">
    <text evidence="2">The sequence shown here is derived from an EMBL/GenBank/DDBJ whole genome shotgun (WGS) entry which is preliminary data.</text>
</comment>
<gene>
    <name evidence="2" type="ORF">CBOVIS_LOCUS4697</name>
</gene>
<evidence type="ECO:0000256" key="1">
    <source>
        <dbReference type="SAM" id="MobiDB-lite"/>
    </source>
</evidence>
<dbReference type="PANTHER" id="PTHR12243">
    <property type="entry name" value="MADF DOMAIN TRANSCRIPTION FACTOR"/>
    <property type="match status" value="1"/>
</dbReference>
<sequence>MQIFSQRRIVRIDSRYLATKMLSSVCALPQCRALLSTAALPAWFSHRCLPAFAPSLRFNAAIGCTIKKAASQPTFRCGFQSDSVALRECEILVAEHHEEEYRLTSLTKVITNRNEDSDHIEGANQLDDDVLEDDFVDGPEDAAHNEETIIRLINLVKENPILYDMNYEPTLTKNMLKRQKIEVWNRLSTHDIFWRGDMTPIQAVWTDILEQFTRRLRNPDSVKREKPDEVLSDRIMSEMRWIEPFLNIIEPQRKTEVVNSNDNIDKDVFYNDMSQNISEDVMISGCRPVVSHSGAGYVVVQPSGIPRQRAQSNVQMPQVSAHQPPPQRTYTVHTGSSTQPVRRLVISSTQPIQYIPRVKEQPRSIQEGQVLQSIKKDENGTTNTGPMTMMVDTTTYYQNGNGQKMYRLFTVPPGTSNQTQNVVAQQSNRNIHYDDLPPEPLIEGSPTPEQQQPPRKKMRGSSMSSASSSHSMSQNRIDDNNTIVAGGVPIADDEIIDDGIRENTIVIDPDGHLHEESPLLSTSPDVMISGQSARSSQQTNDRIATTQSIPSTSATSIHQGIGDRRGIPGDEDISEVVVEGGSEDFQPHQTQYDADLAFQQLISQHLSRLNDDDKALMKFNMQRILLDARFGDGTAKQLMVEEDILESGQDVHDDVLEEDDSTTNPP</sequence>
<proteinExistence type="predicted"/>
<feature type="region of interest" description="Disordered" evidence="1">
    <location>
        <begin position="317"/>
        <end position="339"/>
    </location>
</feature>
<dbReference type="PANTHER" id="PTHR12243:SF67">
    <property type="entry name" value="COREPRESSOR OF PANGOLIN, ISOFORM A-RELATED"/>
    <property type="match status" value="1"/>
</dbReference>
<name>A0A8S1EJ69_9PELO</name>
<evidence type="ECO:0000313" key="3">
    <source>
        <dbReference type="Proteomes" id="UP000494206"/>
    </source>
</evidence>
<dbReference type="AlphaFoldDB" id="A0A8S1EJ69"/>
<dbReference type="Proteomes" id="UP000494206">
    <property type="component" value="Unassembled WGS sequence"/>
</dbReference>